<dbReference type="Gene3D" id="3.40.50.720">
    <property type="entry name" value="NAD(P)-binding Rossmann-like Domain"/>
    <property type="match status" value="1"/>
</dbReference>
<dbReference type="InterPro" id="IPR001509">
    <property type="entry name" value="Epimerase_deHydtase"/>
</dbReference>
<dbReference type="Pfam" id="PF01370">
    <property type="entry name" value="Epimerase"/>
    <property type="match status" value="1"/>
</dbReference>
<gene>
    <name evidence="2" type="ORF">ACFSCY_20695</name>
</gene>
<dbReference type="PANTHER" id="PTHR48079">
    <property type="entry name" value="PROTEIN YEEZ"/>
    <property type="match status" value="1"/>
</dbReference>
<proteinExistence type="predicted"/>
<name>A0ABW4FPI0_9PSEU</name>
<protein>
    <submittedName>
        <fullName evidence="2">NAD-dependent epimerase/dehydratase family protein</fullName>
    </submittedName>
</protein>
<evidence type="ECO:0000313" key="2">
    <source>
        <dbReference type="EMBL" id="MFD1531856.1"/>
    </source>
</evidence>
<keyword evidence="3" id="KW-1185">Reference proteome</keyword>
<comment type="caution">
    <text evidence="2">The sequence shown here is derived from an EMBL/GenBank/DDBJ whole genome shotgun (WGS) entry which is preliminary data.</text>
</comment>
<dbReference type="Proteomes" id="UP001597145">
    <property type="component" value="Unassembled WGS sequence"/>
</dbReference>
<dbReference type="SUPFAM" id="SSF51735">
    <property type="entry name" value="NAD(P)-binding Rossmann-fold domains"/>
    <property type="match status" value="1"/>
</dbReference>
<accession>A0ABW4FPI0</accession>
<dbReference type="EMBL" id="JBHUCP010000016">
    <property type="protein sequence ID" value="MFD1531856.1"/>
    <property type="molecule type" value="Genomic_DNA"/>
</dbReference>
<dbReference type="InterPro" id="IPR036291">
    <property type="entry name" value="NAD(P)-bd_dom_sf"/>
</dbReference>
<dbReference type="RefSeq" id="WP_343974283.1">
    <property type="nucleotide sequence ID" value="NZ_BAAAJG010000007.1"/>
</dbReference>
<evidence type="ECO:0000259" key="1">
    <source>
        <dbReference type="Pfam" id="PF01370"/>
    </source>
</evidence>
<feature type="domain" description="NAD-dependent epimerase/dehydratase" evidence="1">
    <location>
        <begin position="13"/>
        <end position="237"/>
    </location>
</feature>
<organism evidence="2 3">
    <name type="scientific">Pseudonocardia aurantiaca</name>
    <dbReference type="NCBI Taxonomy" id="75290"/>
    <lineage>
        <taxon>Bacteria</taxon>
        <taxon>Bacillati</taxon>
        <taxon>Actinomycetota</taxon>
        <taxon>Actinomycetes</taxon>
        <taxon>Pseudonocardiales</taxon>
        <taxon>Pseudonocardiaceae</taxon>
        <taxon>Pseudonocardia</taxon>
    </lineage>
</organism>
<dbReference type="InterPro" id="IPR051783">
    <property type="entry name" value="NAD(P)-dependent_oxidoreduct"/>
</dbReference>
<sequence length="346" mass="35882">MTAPGGAVPRRTVVTGAGGLLGSNVVRALLGGGGEVVAVVRDPARAAALLPRSPELHLVRGDVTDVPALVAAGVFTGADALVHTAAYFREYYEPGADPSLLHRTNVHAVGALLRAAEAAGLSAAVHVSSVGVLGPSTAQRPSTEATPLDRSVTENRYYLSKIDSEHVVGEFCAAGPGLRVSTVLPGWMWGPGDAGPTSAGRLFLSIAEGRLPRVPAAANHVVDARDVAEACVRAAVAGSGRYIVAGVKRPLPEVAAAAARAVGAEPPRPVPPRLALAVIGLMERRARRHGLPPAATRQGVMTLVEGQRRHIDSTRATAELGITFRDLDDTMRVTAAWYREHGMVPA</sequence>
<reference evidence="3" key="1">
    <citation type="journal article" date="2019" name="Int. J. Syst. Evol. Microbiol.">
        <title>The Global Catalogue of Microorganisms (GCM) 10K type strain sequencing project: providing services to taxonomists for standard genome sequencing and annotation.</title>
        <authorList>
            <consortium name="The Broad Institute Genomics Platform"/>
            <consortium name="The Broad Institute Genome Sequencing Center for Infectious Disease"/>
            <person name="Wu L."/>
            <person name="Ma J."/>
        </authorList>
    </citation>
    <scope>NUCLEOTIDE SEQUENCE [LARGE SCALE GENOMIC DNA]</scope>
    <source>
        <strain evidence="3">JCM 12165</strain>
    </source>
</reference>
<dbReference type="PANTHER" id="PTHR48079:SF6">
    <property type="entry name" value="NAD(P)-BINDING DOMAIN-CONTAINING PROTEIN-RELATED"/>
    <property type="match status" value="1"/>
</dbReference>
<evidence type="ECO:0000313" key="3">
    <source>
        <dbReference type="Proteomes" id="UP001597145"/>
    </source>
</evidence>